<sequence>MKRHLFKSILLIILLSAATLVPATTYAQKPDWQDSGKPQKSKDNFKKGDKRQHDQPRGGGDKRQSGTERHSAGSSRQDRGADIRQGDYFGDRQRIIIRDYYSEQFRRGHCPPGLAKKNNGCLPPGQAKKWQVGRPLPRNVVFHDLPPAVALELGPPPAGHRFVRVASDILMVTTGTGMVIDAIQDLGGF</sequence>
<organism evidence="3 4">
    <name type="scientific">Methylotuvimicrobium alcaliphilum (strain DSM 19304 / NCIMB 14124 / VKM B-2133 / 20Z)</name>
    <name type="common">Methylomicrobium alcaliphilum</name>
    <dbReference type="NCBI Taxonomy" id="1091494"/>
    <lineage>
        <taxon>Bacteria</taxon>
        <taxon>Pseudomonadati</taxon>
        <taxon>Pseudomonadota</taxon>
        <taxon>Gammaproteobacteria</taxon>
        <taxon>Methylococcales</taxon>
        <taxon>Methylococcaceae</taxon>
        <taxon>Methylotuvimicrobium</taxon>
    </lineage>
</organism>
<proteinExistence type="predicted"/>
<dbReference type="EMBL" id="FO082060">
    <property type="protein sequence ID" value="CCE22835.1"/>
    <property type="molecule type" value="Genomic_DNA"/>
</dbReference>
<dbReference type="KEGG" id="mah:MEALZ_1144"/>
<keyword evidence="4" id="KW-1185">Reference proteome</keyword>
<reference evidence="4" key="1">
    <citation type="journal article" date="2012" name="J. Bacteriol.">
        <title>Genome sequence of the haloalkaliphilic methanotrophic bacterium Methylomicrobium alcaliphilum 20Z.</title>
        <authorList>
            <person name="Vuilleumier S."/>
            <person name="Khmelenina V.N."/>
            <person name="Bringel F."/>
            <person name="Reshetnikov A.S."/>
            <person name="Lajus A."/>
            <person name="Mangenot S."/>
            <person name="Rouy Z."/>
            <person name="Op den Camp H.J."/>
            <person name="Jetten M.S."/>
            <person name="Dispirito A.A."/>
            <person name="Dunfield P."/>
            <person name="Klotz M.G."/>
            <person name="Semrau J.D."/>
            <person name="Stein L.Y."/>
            <person name="Barbe V."/>
            <person name="Medigue C."/>
            <person name="Trotsenko Y.A."/>
            <person name="Kalyuzhnaya M.G."/>
        </authorList>
    </citation>
    <scope>NUCLEOTIDE SEQUENCE [LARGE SCALE GENOMIC DNA]</scope>
    <source>
        <strain evidence="4">DSM 19304 / NCIMB 14124 / VKM B-2133 / 20Z</strain>
    </source>
</reference>
<accession>G4SU12</accession>
<evidence type="ECO:0000256" key="1">
    <source>
        <dbReference type="SAM" id="MobiDB-lite"/>
    </source>
</evidence>
<name>G4SU12_META2</name>
<dbReference type="Proteomes" id="UP000008315">
    <property type="component" value="Chromosome"/>
</dbReference>
<dbReference type="Gene3D" id="3.10.450.160">
    <property type="entry name" value="inner membrane protein cigr"/>
    <property type="match status" value="1"/>
</dbReference>
<feature type="signal peptide" evidence="2">
    <location>
        <begin position="1"/>
        <end position="23"/>
    </location>
</feature>
<evidence type="ECO:0008006" key="5">
    <source>
        <dbReference type="Google" id="ProtNLM"/>
    </source>
</evidence>
<dbReference type="PATRIC" id="fig|271065.3.peg.1168"/>
<evidence type="ECO:0000313" key="3">
    <source>
        <dbReference type="EMBL" id="CCE22835.1"/>
    </source>
</evidence>
<feature type="chain" id="PRO_5003468209" description="RcnB family protein" evidence="2">
    <location>
        <begin position="24"/>
        <end position="189"/>
    </location>
</feature>
<protein>
    <recommendedName>
        <fullName evidence="5">RcnB family protein</fullName>
    </recommendedName>
</protein>
<evidence type="ECO:0000256" key="2">
    <source>
        <dbReference type="SAM" id="SignalP"/>
    </source>
</evidence>
<feature type="region of interest" description="Disordered" evidence="1">
    <location>
        <begin position="28"/>
        <end position="85"/>
    </location>
</feature>
<dbReference type="RefSeq" id="WP_014147633.1">
    <property type="nucleotide sequence ID" value="NC_016112.1"/>
</dbReference>
<dbReference type="AlphaFoldDB" id="G4SU12"/>
<dbReference type="HOGENOM" id="CLU_119049_0_0_6"/>
<feature type="compositionally biased region" description="Basic and acidic residues" evidence="1">
    <location>
        <begin position="40"/>
        <end position="85"/>
    </location>
</feature>
<gene>
    <name evidence="3" type="ordered locus">MEALZ_1144</name>
</gene>
<evidence type="ECO:0000313" key="4">
    <source>
        <dbReference type="Proteomes" id="UP000008315"/>
    </source>
</evidence>
<dbReference type="STRING" id="1091494.MEALZ_1144"/>
<keyword evidence="2" id="KW-0732">Signal</keyword>